<evidence type="ECO:0000256" key="1">
    <source>
        <dbReference type="SAM" id="Coils"/>
    </source>
</evidence>
<keyword evidence="3" id="KW-0472">Membrane</keyword>
<feature type="chain" id="PRO_5040836154" evidence="4">
    <location>
        <begin position="21"/>
        <end position="412"/>
    </location>
</feature>
<keyword evidence="6" id="KW-1185">Reference proteome</keyword>
<sequence>MTPMLFNLLLLFSVIESSLATEIDVNGIQSDDFLANGSLDDAQRFVQIEGQVMTALLKLDTQLGQALKQLSSASGDVEIDVVVGDATPTGSGLEIDDEIVVVIPAGSGSRLSEEEKLELKDEIESDVAGVLDAMIVDQALAPATAEPELGLTEGSFVDKVEALFEEEAEAEQELEKMKEDLEHVLGSLPDDSRSMEIDIVVTDSDDENQVELVEDEIVVVISPSSGSGPRLTEEEKHLLEEEVVGHAADALGAIVLRDFVRNIATATTEPPETAAQLQLPDDPRLEEKSPEEDTLQQRVAAPMTKEKADEAAWADAVPNPEPKPVFRSGIATAIAQPGFEHPMFIPHHWQTSDEQLWTMKLSMLTAVSCVTLLLIVGVWTGVRRSRRHAILDDSHFRWAETVEYMDAFPYDP</sequence>
<feature type="signal peptide" evidence="4">
    <location>
        <begin position="1"/>
        <end position="20"/>
    </location>
</feature>
<organism evidence="5 6">
    <name type="scientific">Phytophthora fragariaefolia</name>
    <dbReference type="NCBI Taxonomy" id="1490495"/>
    <lineage>
        <taxon>Eukaryota</taxon>
        <taxon>Sar</taxon>
        <taxon>Stramenopiles</taxon>
        <taxon>Oomycota</taxon>
        <taxon>Peronosporomycetes</taxon>
        <taxon>Peronosporales</taxon>
        <taxon>Peronosporaceae</taxon>
        <taxon>Phytophthora</taxon>
    </lineage>
</organism>
<protein>
    <submittedName>
        <fullName evidence="5">Unnamed protein product</fullName>
    </submittedName>
</protein>
<dbReference type="EMBL" id="BSXT01001877">
    <property type="protein sequence ID" value="GMF45706.1"/>
    <property type="molecule type" value="Genomic_DNA"/>
</dbReference>
<keyword evidence="4" id="KW-0732">Signal</keyword>
<dbReference type="OrthoDB" id="112712at2759"/>
<comment type="caution">
    <text evidence="5">The sequence shown here is derived from an EMBL/GenBank/DDBJ whole genome shotgun (WGS) entry which is preliminary data.</text>
</comment>
<accession>A0A9W6XUR7</accession>
<evidence type="ECO:0000313" key="5">
    <source>
        <dbReference type="EMBL" id="GMF45706.1"/>
    </source>
</evidence>
<keyword evidence="1" id="KW-0175">Coiled coil</keyword>
<evidence type="ECO:0000256" key="3">
    <source>
        <dbReference type="SAM" id="Phobius"/>
    </source>
</evidence>
<feature type="region of interest" description="Disordered" evidence="2">
    <location>
        <begin position="267"/>
        <end position="295"/>
    </location>
</feature>
<keyword evidence="3" id="KW-0812">Transmembrane</keyword>
<gene>
    <name evidence="5" type="ORF">Pfra01_001648900</name>
</gene>
<name>A0A9W6XUR7_9STRA</name>
<keyword evidence="3" id="KW-1133">Transmembrane helix</keyword>
<dbReference type="Proteomes" id="UP001165121">
    <property type="component" value="Unassembled WGS sequence"/>
</dbReference>
<dbReference type="AlphaFoldDB" id="A0A9W6XUR7"/>
<feature type="transmembrane region" description="Helical" evidence="3">
    <location>
        <begin position="361"/>
        <end position="382"/>
    </location>
</feature>
<reference evidence="5" key="1">
    <citation type="submission" date="2023-04" db="EMBL/GenBank/DDBJ databases">
        <title>Phytophthora fragariaefolia NBRC 109709.</title>
        <authorList>
            <person name="Ichikawa N."/>
            <person name="Sato H."/>
            <person name="Tonouchi N."/>
        </authorList>
    </citation>
    <scope>NUCLEOTIDE SEQUENCE</scope>
    <source>
        <strain evidence="5">NBRC 109709</strain>
    </source>
</reference>
<evidence type="ECO:0000256" key="2">
    <source>
        <dbReference type="SAM" id="MobiDB-lite"/>
    </source>
</evidence>
<evidence type="ECO:0000313" key="6">
    <source>
        <dbReference type="Proteomes" id="UP001165121"/>
    </source>
</evidence>
<proteinExistence type="predicted"/>
<evidence type="ECO:0000256" key="4">
    <source>
        <dbReference type="SAM" id="SignalP"/>
    </source>
</evidence>
<feature type="coiled-coil region" evidence="1">
    <location>
        <begin position="157"/>
        <end position="187"/>
    </location>
</feature>